<dbReference type="CDD" id="cd06433">
    <property type="entry name" value="GT_2_WfgS_like"/>
    <property type="match status" value="1"/>
</dbReference>
<dbReference type="GO" id="GO:0016758">
    <property type="term" value="F:hexosyltransferase activity"/>
    <property type="evidence" value="ECO:0007669"/>
    <property type="project" value="UniProtKB-ARBA"/>
</dbReference>
<dbReference type="Proteomes" id="UP000323707">
    <property type="component" value="Unassembled WGS sequence"/>
</dbReference>
<dbReference type="PANTHER" id="PTHR22916:SF3">
    <property type="entry name" value="UDP-GLCNAC:BETAGAL BETA-1,3-N-ACETYLGLUCOSAMINYLTRANSFERASE-LIKE PROTEIN 1"/>
    <property type="match status" value="1"/>
</dbReference>
<organism evidence="2 3">
    <name type="scientific">Helicobacter canis</name>
    <dbReference type="NCBI Taxonomy" id="29419"/>
    <lineage>
        <taxon>Bacteria</taxon>
        <taxon>Pseudomonadati</taxon>
        <taxon>Campylobacterota</taxon>
        <taxon>Epsilonproteobacteria</taxon>
        <taxon>Campylobacterales</taxon>
        <taxon>Helicobacteraceae</taxon>
        <taxon>Helicobacter</taxon>
    </lineage>
</organism>
<dbReference type="EMBL" id="VXKE01000021">
    <property type="protein sequence ID" value="KAA8707639.1"/>
    <property type="molecule type" value="Genomic_DNA"/>
</dbReference>
<dbReference type="Gene3D" id="3.90.550.10">
    <property type="entry name" value="Spore Coat Polysaccharide Biosynthesis Protein SpsA, Chain A"/>
    <property type="match status" value="1"/>
</dbReference>
<dbReference type="Pfam" id="PF00535">
    <property type="entry name" value="Glycos_transf_2"/>
    <property type="match status" value="1"/>
</dbReference>
<protein>
    <submittedName>
        <fullName evidence="2">Glycosyltransferase</fullName>
    </submittedName>
</protein>
<reference evidence="2 3" key="1">
    <citation type="submission" date="2019-09" db="EMBL/GenBank/DDBJ databases">
        <title>Draft genome sequence of various Type strains from the CCUG.</title>
        <authorList>
            <person name="Pineiro-Iglesias B."/>
            <person name="Tunovic T."/>
            <person name="Unosson C."/>
            <person name="Inganas E."/>
            <person name="Ohlen M."/>
            <person name="Cardew S."/>
            <person name="Jensie-Markopoulos S."/>
            <person name="Salva-Serra F."/>
            <person name="Jaen-Luchoro D."/>
            <person name="Karlsson R."/>
            <person name="Svensson-Stadler L."/>
            <person name="Chun J."/>
            <person name="Moore E."/>
        </authorList>
    </citation>
    <scope>NUCLEOTIDE SEQUENCE [LARGE SCALE GENOMIC DNA]</scope>
    <source>
        <strain evidence="2 3">CCUG 32756T</strain>
    </source>
</reference>
<gene>
    <name evidence="2" type="ORF">F4V45_07110</name>
</gene>
<dbReference type="AlphaFoldDB" id="A0A5M9QHW1"/>
<name>A0A5M9QHW1_9HELI</name>
<accession>A0A5M9QHW1</accession>
<proteinExistence type="predicted"/>
<keyword evidence="2" id="KW-0808">Transferase</keyword>
<evidence type="ECO:0000313" key="2">
    <source>
        <dbReference type="EMBL" id="KAA8707639.1"/>
    </source>
</evidence>
<dbReference type="PANTHER" id="PTHR22916">
    <property type="entry name" value="GLYCOSYLTRANSFERASE"/>
    <property type="match status" value="1"/>
</dbReference>
<sequence length="304" mass="34122">MLPKISLITTTFNSAATIASTLDSALAQSYTDFEHIIIDNQSSDSTLSIIESYRPQYRAKGVSLQVFSQRDLGIYDGMNKGLEKARGEIVGFLNADDFFASNLVLEFIAWGFDKPDSIDIVYANIVYISHTLQPLRPFNGKALKSHDFTLGFHPPHPSFYARKALYTRYGGFNLSYTIAADYEIMLRFLQKYQAKSLYIDECFVKMRVGGTSNASLSNIMRANLECARAWRDNGLSTFPIFVVLKPLRKMFHRLVMLIGGGAALESRRLYLTYHIAFAPSYHFTSFALDNSFAPQAKLGGYNAA</sequence>
<comment type="caution">
    <text evidence="2">The sequence shown here is derived from an EMBL/GenBank/DDBJ whole genome shotgun (WGS) entry which is preliminary data.</text>
</comment>
<feature type="domain" description="Glycosyltransferase 2-like" evidence="1">
    <location>
        <begin position="6"/>
        <end position="128"/>
    </location>
</feature>
<dbReference type="InterPro" id="IPR029044">
    <property type="entry name" value="Nucleotide-diphossugar_trans"/>
</dbReference>
<dbReference type="InterPro" id="IPR001173">
    <property type="entry name" value="Glyco_trans_2-like"/>
</dbReference>
<dbReference type="RefSeq" id="WP_150337662.1">
    <property type="nucleotide sequence ID" value="NZ_JAERIX010000014.1"/>
</dbReference>
<evidence type="ECO:0000313" key="3">
    <source>
        <dbReference type="Proteomes" id="UP000323707"/>
    </source>
</evidence>
<dbReference type="SUPFAM" id="SSF53448">
    <property type="entry name" value="Nucleotide-diphospho-sugar transferases"/>
    <property type="match status" value="1"/>
</dbReference>
<evidence type="ECO:0000259" key="1">
    <source>
        <dbReference type="Pfam" id="PF00535"/>
    </source>
</evidence>